<dbReference type="eggNOG" id="arCOG11021">
    <property type="taxonomic scope" value="Archaea"/>
</dbReference>
<accession>D1Z060</accession>
<keyword evidence="1" id="KW-1133">Transmembrane helix</keyword>
<evidence type="ECO:0000256" key="1">
    <source>
        <dbReference type="SAM" id="Phobius"/>
    </source>
</evidence>
<dbReference type="Proteomes" id="UP000001882">
    <property type="component" value="Chromosome"/>
</dbReference>
<organism evidence="2 3">
    <name type="scientific">Methanocella paludicola (strain DSM 17711 / JCM 13418 / NBRC 101707 / SANAE)</name>
    <dbReference type="NCBI Taxonomy" id="304371"/>
    <lineage>
        <taxon>Archaea</taxon>
        <taxon>Methanobacteriati</taxon>
        <taxon>Methanobacteriota</taxon>
        <taxon>Stenosarchaea group</taxon>
        <taxon>Methanomicrobia</taxon>
        <taxon>Methanocellales</taxon>
        <taxon>Methanocellaceae</taxon>
        <taxon>Methanocella</taxon>
    </lineage>
</organism>
<dbReference type="RefSeq" id="WP_012900756.1">
    <property type="nucleotide sequence ID" value="NC_013665.1"/>
</dbReference>
<dbReference type="InterPro" id="IPR008969">
    <property type="entry name" value="CarboxyPept-like_regulatory"/>
</dbReference>
<dbReference type="STRING" id="304371.MCP_2010"/>
<keyword evidence="1" id="KW-0472">Membrane</keyword>
<protein>
    <recommendedName>
        <fullName evidence="4">Carboxypeptidase regulatory-like domain-containing protein</fullName>
    </recommendedName>
</protein>
<sequence length="202" mass="21153">MKAHMACMAVLLIVAFVCALTLQIPSAQGQTLAGHNSISGRVYDANHNAIPGAKVTLYYTNFKINAYLPADPVKSADNPQYTSNGGTSLTGLYVFTGLSSDVYIVTAEKDGIAYSETVLLREGTATADITIPGYIDKNYSSSPTVAPKPSPTYTNVIPTVSVPMSDFGATIGELASLALMALVGLQLVAGVAIIAFRTGQKK</sequence>
<dbReference type="AlphaFoldDB" id="D1Z060"/>
<evidence type="ECO:0000313" key="3">
    <source>
        <dbReference type="Proteomes" id="UP000001882"/>
    </source>
</evidence>
<evidence type="ECO:0000313" key="2">
    <source>
        <dbReference type="EMBL" id="BAI62082.1"/>
    </source>
</evidence>
<feature type="transmembrane region" description="Helical" evidence="1">
    <location>
        <begin position="174"/>
        <end position="196"/>
    </location>
</feature>
<dbReference type="KEGG" id="mpd:MCP_2010"/>
<keyword evidence="3" id="KW-1185">Reference proteome</keyword>
<reference evidence="2 3" key="2">
    <citation type="journal article" date="2008" name="Int. J. Syst. Evol. Microbiol.">
        <title>Methanocella paludicola gen. nov., sp. nov., a methane-producing archaeon, the first isolate of the lineage 'Rice Cluster I', and proposal of the new archaeal order Methanocellales ord. nov.</title>
        <authorList>
            <person name="Sakai S."/>
            <person name="Imachi H."/>
            <person name="Hanada S."/>
            <person name="Ohashi A."/>
            <person name="Harada H."/>
            <person name="Kamagata Y."/>
        </authorList>
    </citation>
    <scope>NUCLEOTIDE SEQUENCE [LARGE SCALE GENOMIC DNA]</scope>
    <source>
        <strain evidence="3">DSM 17711 / JCM 13418 / NBRC 101707 / SANAE</strain>
    </source>
</reference>
<proteinExistence type="predicted"/>
<evidence type="ECO:0008006" key="4">
    <source>
        <dbReference type="Google" id="ProtNLM"/>
    </source>
</evidence>
<dbReference type="SUPFAM" id="SSF49464">
    <property type="entry name" value="Carboxypeptidase regulatory domain-like"/>
    <property type="match status" value="1"/>
</dbReference>
<dbReference type="Gene3D" id="2.60.40.1120">
    <property type="entry name" value="Carboxypeptidase-like, regulatory domain"/>
    <property type="match status" value="1"/>
</dbReference>
<dbReference type="GeneID" id="8681868"/>
<keyword evidence="1" id="KW-0812">Transmembrane</keyword>
<name>D1Z060_METPS</name>
<reference evidence="2 3" key="1">
    <citation type="journal article" date="2007" name="Appl. Environ. Microbiol.">
        <title>Isolation of key methanogens for global methane emission from rice paddy fields: a novel isolate affiliated with the clone cluster rice cluster I.</title>
        <authorList>
            <person name="Sakai S."/>
            <person name="Imachi H."/>
            <person name="Sekiguchi Y."/>
            <person name="Ohashi A."/>
            <person name="Harada H."/>
            <person name="Kamagata Y."/>
        </authorList>
    </citation>
    <scope>NUCLEOTIDE SEQUENCE [LARGE SCALE GENOMIC DNA]</scope>
    <source>
        <strain evidence="3">DSM 17711 / JCM 13418 / NBRC 101707 / SANAE</strain>
    </source>
</reference>
<gene>
    <name evidence="2" type="ordered locus">MCP_2010</name>
</gene>
<dbReference type="InParanoid" id="D1Z060"/>
<reference evidence="3" key="3">
    <citation type="journal article" date="2011" name="PLoS ONE">
        <title>Genome sequence of a mesophilic hydrogenotrophic methanogen Methanocella paludicola, the first cultivated representative of the order Methanocellales.</title>
        <authorList>
            <person name="Sakai S."/>
            <person name="Takaki Y."/>
            <person name="Shimamura S."/>
            <person name="Sekine M."/>
            <person name="Tajima T."/>
            <person name="Kosugi H."/>
            <person name="Ichikawa N."/>
            <person name="Tasumi E."/>
            <person name="Hiraki A.T."/>
            <person name="Shimizu A."/>
            <person name="Kato Y."/>
            <person name="Nishiko R."/>
            <person name="Mori K."/>
            <person name="Fujita N."/>
            <person name="Imachi H."/>
            <person name="Takai K."/>
        </authorList>
    </citation>
    <scope>NUCLEOTIDE SEQUENCE [LARGE SCALE GENOMIC DNA]</scope>
    <source>
        <strain evidence="3">DSM 17711 / JCM 13418 / NBRC 101707 / SANAE</strain>
    </source>
</reference>
<dbReference type="EMBL" id="AP011532">
    <property type="protein sequence ID" value="BAI62082.1"/>
    <property type="molecule type" value="Genomic_DNA"/>
</dbReference>